<dbReference type="InterPro" id="IPR000960">
    <property type="entry name" value="Flavin_mOase"/>
</dbReference>
<dbReference type="PANTHER" id="PTHR23023">
    <property type="entry name" value="DIMETHYLANILINE MONOOXYGENASE"/>
    <property type="match status" value="1"/>
</dbReference>
<dbReference type="FunFam" id="3.50.50.60:FF:000159">
    <property type="entry name" value="Dimethylaniline monooxygenase [N-oxide-forming]"/>
    <property type="match status" value="1"/>
</dbReference>
<evidence type="ECO:0000256" key="22">
    <source>
        <dbReference type="ARBA" id="ARBA00047574"/>
    </source>
</evidence>
<evidence type="ECO:0000313" key="37">
    <source>
        <dbReference type="RefSeq" id="XP_022108750.1"/>
    </source>
</evidence>
<protein>
    <recommendedName>
        <fullName evidence="34">Flavin-containing monooxygenase</fullName>
        <ecNumber evidence="34">1.-.-.-</ecNumber>
    </recommendedName>
</protein>
<dbReference type="GO" id="GO:0016174">
    <property type="term" value="F:NAD(P)H oxidase H2O2-forming activity"/>
    <property type="evidence" value="ECO:0007669"/>
    <property type="project" value="UniProtKB-EC"/>
</dbReference>
<dbReference type="GO" id="GO:0005789">
    <property type="term" value="C:endoplasmic reticulum membrane"/>
    <property type="evidence" value="ECO:0007669"/>
    <property type="project" value="UniProtKB-SubCell"/>
</dbReference>
<keyword evidence="12 33" id="KW-0521">NADP</keyword>
<dbReference type="GeneID" id="110989006"/>
<evidence type="ECO:0000256" key="4">
    <source>
        <dbReference type="ARBA" id="ARBA00009183"/>
    </source>
</evidence>
<comment type="subcellular location">
    <subcellularLocation>
        <location evidence="2">Endoplasmic reticulum membrane</location>
        <topology evidence="2">Single-pass membrane protein</topology>
    </subcellularLocation>
    <subcellularLocation>
        <location evidence="3">Microsome membrane</location>
    </subcellularLocation>
</comment>
<evidence type="ECO:0000256" key="18">
    <source>
        <dbReference type="ARBA" id="ARBA00045722"/>
    </source>
</evidence>
<gene>
    <name evidence="37" type="primary">LOC110989006</name>
</gene>
<comment type="catalytic activity">
    <reaction evidence="31">
        <text>N,N-dimethylaniline + NADPH + O2 + H(+) = N,N-dimethylaniline N-oxide + NADP(+) + H2O</text>
        <dbReference type="Rhea" id="RHEA:24468"/>
        <dbReference type="ChEBI" id="CHEBI:15377"/>
        <dbReference type="ChEBI" id="CHEBI:15378"/>
        <dbReference type="ChEBI" id="CHEBI:15379"/>
        <dbReference type="ChEBI" id="CHEBI:16269"/>
        <dbReference type="ChEBI" id="CHEBI:17735"/>
        <dbReference type="ChEBI" id="CHEBI:57783"/>
        <dbReference type="ChEBI" id="CHEBI:58349"/>
        <dbReference type="EC" id="1.14.13.8"/>
    </reaction>
    <physiologicalReaction direction="left-to-right" evidence="31">
        <dbReference type="Rhea" id="RHEA:24469"/>
    </physiologicalReaction>
</comment>
<comment type="catalytic activity">
    <reaction evidence="29">
        <text>(2E)-geranial + NADPH + O2 + H(+) = (1E)-2,6-dimethylhepta-1,5-dien-1-yl formate + NADP(+) + H2O</text>
        <dbReference type="Rhea" id="RHEA:54860"/>
        <dbReference type="ChEBI" id="CHEBI:15377"/>
        <dbReference type="ChEBI" id="CHEBI:15378"/>
        <dbReference type="ChEBI" id="CHEBI:15379"/>
        <dbReference type="ChEBI" id="CHEBI:16980"/>
        <dbReference type="ChEBI" id="CHEBI:57783"/>
        <dbReference type="ChEBI" id="CHEBI:58349"/>
        <dbReference type="ChEBI" id="CHEBI:138375"/>
    </reaction>
    <physiologicalReaction direction="left-to-right" evidence="29">
        <dbReference type="Rhea" id="RHEA:54861"/>
    </physiologicalReaction>
</comment>
<keyword evidence="8 35" id="KW-0812">Transmembrane</keyword>
<feature type="transmembrane region" description="Helical" evidence="35">
    <location>
        <begin position="507"/>
        <end position="527"/>
    </location>
</feature>
<evidence type="ECO:0000256" key="19">
    <source>
        <dbReference type="ARBA" id="ARBA00045957"/>
    </source>
</evidence>
<name>A0A8B7ZVF0_ACAPL</name>
<evidence type="ECO:0000256" key="1">
    <source>
        <dbReference type="ARBA" id="ARBA00001974"/>
    </source>
</evidence>
<dbReference type="RefSeq" id="XP_022108750.1">
    <property type="nucleotide sequence ID" value="XM_022253058.1"/>
</dbReference>
<evidence type="ECO:0000256" key="8">
    <source>
        <dbReference type="ARBA" id="ARBA00022692"/>
    </source>
</evidence>
<evidence type="ECO:0000256" key="17">
    <source>
        <dbReference type="ARBA" id="ARBA00023136"/>
    </source>
</evidence>
<comment type="function">
    <text evidence="18">Acts as a Baeyer-Villiger monooxygenase on a broad range of substrates. Catalyzes the insertion of an oxygen atom into a carbon-carbon bond adjacent to a carbonyl, which converts ketones to esters. Active on diverse carbonyl compounds, whereas soft nucleophiles are mostly non- or poorly reactive. In contrast with other forms of FMO it is non- or poorly active on 'classical' substrates such as drugs, pesticides, and dietary components containing soft nucleophilic heteroatoms. Able to oxidize drug molecules bearing a carbonyl group on an aliphatic chain, such as nabumetone and pentoxifylline. Also, in the absence of substrates, shows slow but yet significant NADPH oxidase activity. Acts as a positive modulator of cholesterol biosynthesis as well as glucose homeostasis, promoting metabolic aging via pleiotropic effects.</text>
</comment>
<evidence type="ECO:0000256" key="34">
    <source>
        <dbReference type="RuleBase" id="RU361177"/>
    </source>
</evidence>
<dbReference type="SUPFAM" id="SSF51905">
    <property type="entry name" value="FAD/NAD(P)-binding domain"/>
    <property type="match status" value="2"/>
</dbReference>
<evidence type="ECO:0000256" key="27">
    <source>
        <dbReference type="ARBA" id="ARBA00048088"/>
    </source>
</evidence>
<dbReference type="Pfam" id="PF00743">
    <property type="entry name" value="FMO-like"/>
    <property type="match status" value="1"/>
</dbReference>
<evidence type="ECO:0000256" key="12">
    <source>
        <dbReference type="ARBA" id="ARBA00022857"/>
    </source>
</evidence>
<dbReference type="EC" id="1.-.-.-" evidence="34"/>
<dbReference type="InterPro" id="IPR050346">
    <property type="entry name" value="FMO-like"/>
</dbReference>
<comment type="function">
    <text evidence="19">Broad spectrum monooxygenase that catalyzes the oxygenation of a wide variety of nitrogen- and sulfur-containing compounds including xenobiotics. Catalyzes the S-oxygenation of hypotaurine to produce taurine, an organic osmolyte involved in cell volume regulation as well as a variety of cytoprotective and developmental processes. In vitro, catalyzes the N-oxygenation of trimethylamine (TMA) to produce trimethylamine N-oxide (TMAO) and could therefore participate to the detoxification of this compound that is generated by the action of gut microbiota from dietary precursors such as choline, choline containing compounds, betaine or L-carnitine.</text>
</comment>
<dbReference type="GO" id="GO:0034899">
    <property type="term" value="F:trimethylamine monooxygenase activity"/>
    <property type="evidence" value="ECO:0007669"/>
    <property type="project" value="UniProtKB-EC"/>
</dbReference>
<evidence type="ECO:0000313" key="36">
    <source>
        <dbReference type="Proteomes" id="UP000694845"/>
    </source>
</evidence>
<evidence type="ECO:0000256" key="14">
    <source>
        <dbReference type="ARBA" id="ARBA00023002"/>
    </source>
</evidence>
<keyword evidence="7 33" id="KW-0285">Flavoprotein</keyword>
<dbReference type="KEGG" id="aplc:110989006"/>
<comment type="catalytic activity">
    <reaction evidence="28">
        <text>octan-3-one + NADPH + O2 + H(+) = ethyl hexanoate + NADP(+) + H2O</text>
        <dbReference type="Rhea" id="RHEA:54856"/>
        <dbReference type="ChEBI" id="CHEBI:15377"/>
        <dbReference type="ChEBI" id="CHEBI:15378"/>
        <dbReference type="ChEBI" id="CHEBI:15379"/>
        <dbReference type="ChEBI" id="CHEBI:57783"/>
        <dbReference type="ChEBI" id="CHEBI:58349"/>
        <dbReference type="ChEBI" id="CHEBI:80946"/>
        <dbReference type="ChEBI" id="CHEBI:86055"/>
    </reaction>
    <physiologicalReaction direction="left-to-right" evidence="28">
        <dbReference type="Rhea" id="RHEA:54857"/>
    </physiologicalReaction>
</comment>
<dbReference type="GO" id="GO:0050660">
    <property type="term" value="F:flavin adenine dinucleotide binding"/>
    <property type="evidence" value="ECO:0007669"/>
    <property type="project" value="InterPro"/>
</dbReference>
<dbReference type="GO" id="GO:0004499">
    <property type="term" value="F:N,N-dimethylaniline monooxygenase activity"/>
    <property type="evidence" value="ECO:0007669"/>
    <property type="project" value="UniProtKB-UniRule"/>
</dbReference>
<evidence type="ECO:0000256" key="20">
    <source>
        <dbReference type="ARBA" id="ARBA00047338"/>
    </source>
</evidence>
<evidence type="ECO:0000256" key="26">
    <source>
        <dbReference type="ARBA" id="ARBA00048041"/>
    </source>
</evidence>
<evidence type="ECO:0000256" key="15">
    <source>
        <dbReference type="ARBA" id="ARBA00023033"/>
    </source>
</evidence>
<comment type="catalytic activity">
    <reaction evidence="27">
        <text>trimethylamine + NADPH + O2 = trimethylamine N-oxide + NADP(+) + H2O</text>
        <dbReference type="Rhea" id="RHEA:31979"/>
        <dbReference type="ChEBI" id="CHEBI:15377"/>
        <dbReference type="ChEBI" id="CHEBI:15379"/>
        <dbReference type="ChEBI" id="CHEBI:15724"/>
        <dbReference type="ChEBI" id="CHEBI:57783"/>
        <dbReference type="ChEBI" id="CHEBI:58349"/>
        <dbReference type="ChEBI" id="CHEBI:58389"/>
        <dbReference type="EC" id="1.14.13.148"/>
    </reaction>
    <physiologicalReaction direction="left-to-right" evidence="27">
        <dbReference type="Rhea" id="RHEA:31980"/>
    </physiologicalReaction>
</comment>
<keyword evidence="5" id="KW-0488">Methylation</keyword>
<keyword evidence="17 33" id="KW-0472">Membrane</keyword>
<evidence type="ECO:0000256" key="10">
    <source>
        <dbReference type="ARBA" id="ARBA00022827"/>
    </source>
</evidence>
<dbReference type="PRINTS" id="PR01125">
    <property type="entry name" value="FMOXYGENASE5"/>
</dbReference>
<evidence type="ECO:0000256" key="7">
    <source>
        <dbReference type="ARBA" id="ARBA00022630"/>
    </source>
</evidence>
<evidence type="ECO:0000256" key="5">
    <source>
        <dbReference type="ARBA" id="ARBA00022481"/>
    </source>
</evidence>
<evidence type="ECO:0000256" key="9">
    <source>
        <dbReference type="ARBA" id="ARBA00022824"/>
    </source>
</evidence>
<evidence type="ECO:0000256" key="35">
    <source>
        <dbReference type="SAM" id="Phobius"/>
    </source>
</evidence>
<organism evidence="36 37">
    <name type="scientific">Acanthaster planci</name>
    <name type="common">Crown-of-thorns starfish</name>
    <dbReference type="NCBI Taxonomy" id="133434"/>
    <lineage>
        <taxon>Eukaryota</taxon>
        <taxon>Metazoa</taxon>
        <taxon>Echinodermata</taxon>
        <taxon>Eleutherozoa</taxon>
        <taxon>Asterozoa</taxon>
        <taxon>Asteroidea</taxon>
        <taxon>Valvatacea</taxon>
        <taxon>Valvatida</taxon>
        <taxon>Acanthasteridae</taxon>
        <taxon>Acanthaster</taxon>
    </lineage>
</organism>
<keyword evidence="36" id="KW-1185">Reference proteome</keyword>
<evidence type="ECO:0000256" key="2">
    <source>
        <dbReference type="ARBA" id="ARBA00004389"/>
    </source>
</evidence>
<comment type="cofactor">
    <cofactor evidence="1 33 34">
        <name>FAD</name>
        <dbReference type="ChEBI" id="CHEBI:57692"/>
    </cofactor>
</comment>
<evidence type="ECO:0000256" key="16">
    <source>
        <dbReference type="ARBA" id="ARBA00023098"/>
    </source>
</evidence>
<evidence type="ECO:0000256" key="28">
    <source>
        <dbReference type="ARBA" id="ARBA00048459"/>
    </source>
</evidence>
<dbReference type="InterPro" id="IPR020946">
    <property type="entry name" value="Flavin_mOase-like"/>
</dbReference>
<keyword evidence="6" id="KW-0597">Phosphoprotein</keyword>
<dbReference type="GO" id="GO:0006629">
    <property type="term" value="P:lipid metabolic process"/>
    <property type="evidence" value="ECO:0007669"/>
    <property type="project" value="UniProtKB-KW"/>
</dbReference>
<comment type="catalytic activity">
    <reaction evidence="25">
        <text>hexan-3-one + NADPH + O2 + H(+) = ethyl butanoate + NADP(+) + H2O</text>
        <dbReference type="Rhea" id="RHEA:54844"/>
        <dbReference type="ChEBI" id="CHEBI:15377"/>
        <dbReference type="ChEBI" id="CHEBI:15378"/>
        <dbReference type="ChEBI" id="CHEBI:15379"/>
        <dbReference type="ChEBI" id="CHEBI:57783"/>
        <dbReference type="ChEBI" id="CHEBI:58349"/>
        <dbReference type="ChEBI" id="CHEBI:88764"/>
        <dbReference type="ChEBI" id="CHEBI:89891"/>
    </reaction>
    <physiologicalReaction direction="left-to-right" evidence="25">
        <dbReference type="Rhea" id="RHEA:54845"/>
    </physiologicalReaction>
</comment>
<evidence type="ECO:0000256" key="21">
    <source>
        <dbReference type="ARBA" id="ARBA00047426"/>
    </source>
</evidence>
<proteinExistence type="inferred from homology"/>
<dbReference type="AlphaFoldDB" id="A0A8B7ZVF0"/>
<keyword evidence="9 33" id="KW-0256">Endoplasmic reticulum</keyword>
<dbReference type="InterPro" id="IPR002257">
    <property type="entry name" value="Flavin_mOase_5"/>
</dbReference>
<keyword evidence="10 33" id="KW-0274">FAD</keyword>
<reference evidence="37" key="1">
    <citation type="submission" date="2025-08" db="UniProtKB">
        <authorList>
            <consortium name="RefSeq"/>
        </authorList>
    </citation>
    <scope>IDENTIFICATION</scope>
</reference>
<dbReference type="Gene3D" id="3.50.50.60">
    <property type="entry name" value="FAD/NAD(P)-binding domain"/>
    <property type="match status" value="3"/>
</dbReference>
<comment type="catalytic activity">
    <reaction evidence="32">
        <text>octan-3-one + NADPH + O2 + H(+) = pentyl propanoate + NADP(+) + H2O</text>
        <dbReference type="Rhea" id="RHEA:54840"/>
        <dbReference type="ChEBI" id="CHEBI:15377"/>
        <dbReference type="ChEBI" id="CHEBI:15378"/>
        <dbReference type="ChEBI" id="CHEBI:15379"/>
        <dbReference type="ChEBI" id="CHEBI:57783"/>
        <dbReference type="ChEBI" id="CHEBI:58349"/>
        <dbReference type="ChEBI" id="CHEBI:80946"/>
        <dbReference type="ChEBI" id="CHEBI:87373"/>
    </reaction>
    <physiologicalReaction direction="left-to-right" evidence="32">
        <dbReference type="Rhea" id="RHEA:54841"/>
    </physiologicalReaction>
</comment>
<comment type="catalytic activity">
    <reaction evidence="20">
        <text>hypotaurine + NADH + O2 + H(+) = taurine + NAD(+) + H2O</text>
        <dbReference type="Rhea" id="RHEA:74111"/>
        <dbReference type="ChEBI" id="CHEBI:15377"/>
        <dbReference type="ChEBI" id="CHEBI:15378"/>
        <dbReference type="ChEBI" id="CHEBI:15379"/>
        <dbReference type="ChEBI" id="CHEBI:57540"/>
        <dbReference type="ChEBI" id="CHEBI:57853"/>
        <dbReference type="ChEBI" id="CHEBI:57945"/>
        <dbReference type="ChEBI" id="CHEBI:507393"/>
        <dbReference type="EC" id="1.14.13.8"/>
    </reaction>
    <physiologicalReaction direction="left-to-right" evidence="20">
        <dbReference type="Rhea" id="RHEA:74112"/>
    </physiologicalReaction>
</comment>
<evidence type="ECO:0000256" key="11">
    <source>
        <dbReference type="ARBA" id="ARBA00022848"/>
    </source>
</evidence>
<comment type="catalytic activity">
    <reaction evidence="21">
        <text>hexan-3-one + NADPH + O2 + H(+) = propyl propanoate + NADP(+) + H2O</text>
        <dbReference type="Rhea" id="RHEA:54848"/>
        <dbReference type="ChEBI" id="CHEBI:15377"/>
        <dbReference type="ChEBI" id="CHEBI:15378"/>
        <dbReference type="ChEBI" id="CHEBI:15379"/>
        <dbReference type="ChEBI" id="CHEBI:57783"/>
        <dbReference type="ChEBI" id="CHEBI:58349"/>
        <dbReference type="ChEBI" id="CHEBI:89828"/>
        <dbReference type="ChEBI" id="CHEBI:89891"/>
    </reaction>
    <physiologicalReaction direction="left-to-right" evidence="21">
        <dbReference type="Rhea" id="RHEA:54849"/>
    </physiologicalReaction>
</comment>
<comment type="catalytic activity">
    <reaction evidence="26">
        <text>hypotaurine + NADPH + O2 + H(+) = taurine + NADP(+) + H2O</text>
        <dbReference type="Rhea" id="RHEA:69819"/>
        <dbReference type="ChEBI" id="CHEBI:15377"/>
        <dbReference type="ChEBI" id="CHEBI:15378"/>
        <dbReference type="ChEBI" id="CHEBI:15379"/>
        <dbReference type="ChEBI" id="CHEBI:57783"/>
        <dbReference type="ChEBI" id="CHEBI:57853"/>
        <dbReference type="ChEBI" id="CHEBI:58349"/>
        <dbReference type="ChEBI" id="CHEBI:507393"/>
        <dbReference type="EC" id="1.14.13.8"/>
    </reaction>
    <physiologicalReaction direction="left-to-right" evidence="26">
        <dbReference type="Rhea" id="RHEA:69820"/>
    </physiologicalReaction>
</comment>
<evidence type="ECO:0000256" key="3">
    <source>
        <dbReference type="ARBA" id="ARBA00004524"/>
    </source>
</evidence>
<evidence type="ECO:0000256" key="31">
    <source>
        <dbReference type="ARBA" id="ARBA00049443"/>
    </source>
</evidence>
<dbReference type="GO" id="GO:0050661">
    <property type="term" value="F:NADP binding"/>
    <property type="evidence" value="ECO:0007669"/>
    <property type="project" value="InterPro"/>
</dbReference>
<dbReference type="InterPro" id="IPR036188">
    <property type="entry name" value="FAD/NAD-bd_sf"/>
</dbReference>
<evidence type="ECO:0000256" key="30">
    <source>
        <dbReference type="ARBA" id="ARBA00048990"/>
    </source>
</evidence>
<evidence type="ECO:0000256" key="33">
    <source>
        <dbReference type="PIRNR" id="PIRNR000332"/>
    </source>
</evidence>
<evidence type="ECO:0000256" key="25">
    <source>
        <dbReference type="ARBA" id="ARBA00047977"/>
    </source>
</evidence>
<dbReference type="PRINTS" id="PR00370">
    <property type="entry name" value="FMOXYGENASE"/>
</dbReference>
<evidence type="ECO:0000256" key="29">
    <source>
        <dbReference type="ARBA" id="ARBA00048989"/>
    </source>
</evidence>
<evidence type="ECO:0000256" key="6">
    <source>
        <dbReference type="ARBA" id="ARBA00022553"/>
    </source>
</evidence>
<dbReference type="OrthoDB" id="66881at2759"/>
<accession>A0A8B7ZVF0</accession>
<evidence type="ECO:0000256" key="32">
    <source>
        <dbReference type="ARBA" id="ARBA00049475"/>
    </source>
</evidence>
<comment type="similarity">
    <text evidence="4 33 34">Belongs to the FMO family.</text>
</comment>
<keyword evidence="11" id="KW-0492">Microsome</keyword>
<comment type="catalytic activity">
    <reaction evidence="24">
        <text>NADPH + O2 + H(+) = H2O2 + NADP(+)</text>
        <dbReference type="Rhea" id="RHEA:11260"/>
        <dbReference type="ChEBI" id="CHEBI:15378"/>
        <dbReference type="ChEBI" id="CHEBI:15379"/>
        <dbReference type="ChEBI" id="CHEBI:16240"/>
        <dbReference type="ChEBI" id="CHEBI:57783"/>
        <dbReference type="ChEBI" id="CHEBI:58349"/>
        <dbReference type="EC" id="1.6.3.1"/>
    </reaction>
    <physiologicalReaction direction="left-to-right" evidence="24">
        <dbReference type="Rhea" id="RHEA:11261"/>
    </physiologicalReaction>
</comment>
<keyword evidence="14 33" id="KW-0560">Oxidoreductase</keyword>
<dbReference type="PIRSF" id="PIRSF000332">
    <property type="entry name" value="FMO"/>
    <property type="match status" value="1"/>
</dbReference>
<dbReference type="OMA" id="CTGYKND"/>
<comment type="catalytic activity">
    <reaction evidence="22">
        <text>heptan-2-one + NADPH + O2 + H(+) = pentyl acetate + NADP(+) + H2O</text>
        <dbReference type="Rhea" id="RHEA:54836"/>
        <dbReference type="ChEBI" id="CHEBI:5672"/>
        <dbReference type="ChEBI" id="CHEBI:15377"/>
        <dbReference type="ChEBI" id="CHEBI:15378"/>
        <dbReference type="ChEBI" id="CHEBI:15379"/>
        <dbReference type="ChEBI" id="CHEBI:57783"/>
        <dbReference type="ChEBI" id="CHEBI:58349"/>
        <dbReference type="ChEBI" id="CHEBI:87362"/>
    </reaction>
    <physiologicalReaction direction="left-to-right" evidence="22">
        <dbReference type="Rhea" id="RHEA:54837"/>
    </physiologicalReaction>
</comment>
<evidence type="ECO:0000256" key="24">
    <source>
        <dbReference type="ARBA" id="ARBA00047864"/>
    </source>
</evidence>
<evidence type="ECO:0000256" key="13">
    <source>
        <dbReference type="ARBA" id="ARBA00022989"/>
    </source>
</evidence>
<comment type="catalytic activity">
    <reaction evidence="23">
        <text>sulcatone + NADPH + O2 + H(+) = 4-methylpent-3-en-1-yl acetate + NADP(+) + H2O</text>
        <dbReference type="Rhea" id="RHEA:54864"/>
        <dbReference type="ChEBI" id="CHEBI:15377"/>
        <dbReference type="ChEBI" id="CHEBI:15378"/>
        <dbReference type="ChEBI" id="CHEBI:15379"/>
        <dbReference type="ChEBI" id="CHEBI:16310"/>
        <dbReference type="ChEBI" id="CHEBI:57783"/>
        <dbReference type="ChEBI" id="CHEBI:58349"/>
        <dbReference type="ChEBI" id="CHEBI:138373"/>
    </reaction>
    <physiologicalReaction direction="left-to-right" evidence="23">
        <dbReference type="Rhea" id="RHEA:54865"/>
    </physiologicalReaction>
</comment>
<comment type="catalytic activity">
    <reaction evidence="30">
        <text>heptan-4-one + NADPH + O2 + H(+) = propyl butanoate + NADP(+) + H2O</text>
        <dbReference type="Rhea" id="RHEA:54852"/>
        <dbReference type="ChEBI" id="CHEBI:15377"/>
        <dbReference type="ChEBI" id="CHEBI:15378"/>
        <dbReference type="ChEBI" id="CHEBI:15379"/>
        <dbReference type="ChEBI" id="CHEBI:57783"/>
        <dbReference type="ChEBI" id="CHEBI:58349"/>
        <dbReference type="ChEBI" id="CHEBI:89484"/>
        <dbReference type="ChEBI" id="CHEBI:89719"/>
    </reaction>
    <physiologicalReaction direction="left-to-right" evidence="30">
        <dbReference type="Rhea" id="RHEA:54853"/>
    </physiologicalReaction>
</comment>
<sequence length="528" mass="59760">MSKRVAVIGVGASGITAIKCCLDEGLQVTCFERSDRIGGLWAYREDRDGEGCVFKSTIANTSKEMMCYSDYPVPQEYPNLMHHSYIEKYFLSYVDHFDLKRHIQFRTEVKKVAQAADYDTTGRWQVTTKNRDSGETITDLFDAVMICTGHHTTPHIPDFPGLMDFQGTVTHTHEYKTPYHLIDKRVVIIGIGNSAGDAAVELSHISSKVFLSTRTGAWILNRVGPQGNPIDIMIRRRFLDMLPDSWIDYTMKRQMQRKLDHSKYGLQPKHNPSQATPLINDVLPNRILSGTVIVKPNVARFTKTGVEFVDGTFEDDIDCVILATGYTFSYPFVDCPSFQVVKNEVSLYKYAFPTDLKHPSICTIGLVQPSGSILPVSELQSRWAARIFNGQARLPPRPEMEAAVKKAKDDTSKHYIHSRQNMIHADLIEYMDSIAVKIGVKPDLWKLFWSDPALALRCFFGPCLPYQYRLMGPGKWNGAKNAINTMWERVNAPLKTRLPAVQEKKSAIMPLCLGLAFLVIFIVIFMFL</sequence>
<keyword evidence="16" id="KW-0443">Lipid metabolism</keyword>
<dbReference type="Proteomes" id="UP000694845">
    <property type="component" value="Unplaced"/>
</dbReference>
<keyword evidence="15 33" id="KW-0503">Monooxygenase</keyword>
<keyword evidence="13 35" id="KW-1133">Transmembrane helix</keyword>
<evidence type="ECO:0000256" key="23">
    <source>
        <dbReference type="ARBA" id="ARBA00047855"/>
    </source>
</evidence>